<evidence type="ECO:0000313" key="3">
    <source>
        <dbReference type="EMBL" id="QHT96406.1"/>
    </source>
</evidence>
<protein>
    <recommendedName>
        <fullName evidence="2">S1-like domain-containing protein</fullName>
    </recommendedName>
</protein>
<dbReference type="EMBL" id="MN740256">
    <property type="protein sequence ID" value="QHT96406.1"/>
    <property type="molecule type" value="Genomic_DNA"/>
</dbReference>
<feature type="compositionally biased region" description="Polar residues" evidence="1">
    <location>
        <begin position="1"/>
        <end position="20"/>
    </location>
</feature>
<dbReference type="PROSITE" id="PS50832">
    <property type="entry name" value="S1_IF1_TYPE"/>
    <property type="match status" value="1"/>
</dbReference>
<dbReference type="InterPro" id="IPR012340">
    <property type="entry name" value="NA-bd_OB-fold"/>
</dbReference>
<proteinExistence type="predicted"/>
<dbReference type="SUPFAM" id="SSF50249">
    <property type="entry name" value="Nucleic acid-binding proteins"/>
    <property type="match status" value="1"/>
</dbReference>
<sequence length="148" mass="16391">MSSKKGNANKSRTSANSTHQLIEADKKVGQQYAEVVKPLGNSTFLVRKLNGEEVLSGLKGSMKGKKFERVESGGTVLIQKDSSTTGKDKFFIIHLYTPKERKQLEKLGEFVSSTQVEENEDTFMFEGSDSVVQAKQSDIDLESLINDI</sequence>
<reference evidence="3" key="1">
    <citation type="journal article" date="2020" name="Nature">
        <title>Giant virus diversity and host interactions through global metagenomics.</title>
        <authorList>
            <person name="Schulz F."/>
            <person name="Roux S."/>
            <person name="Paez-Espino D."/>
            <person name="Jungbluth S."/>
            <person name="Walsh D.A."/>
            <person name="Denef V.J."/>
            <person name="McMahon K.D."/>
            <person name="Konstantinidis K.T."/>
            <person name="Eloe-Fadrosh E.A."/>
            <person name="Kyrpides N.C."/>
            <person name="Woyke T."/>
        </authorList>
    </citation>
    <scope>NUCLEOTIDE SEQUENCE</scope>
    <source>
        <strain evidence="3">GVMAG-M-3300024302-11</strain>
    </source>
</reference>
<accession>A0A6C0IVI2</accession>
<name>A0A6C0IVI2_9ZZZZ</name>
<feature type="domain" description="S1-like" evidence="2">
    <location>
        <begin position="19"/>
        <end position="97"/>
    </location>
</feature>
<dbReference type="AlphaFoldDB" id="A0A6C0IVI2"/>
<dbReference type="GO" id="GO:0003743">
    <property type="term" value="F:translation initiation factor activity"/>
    <property type="evidence" value="ECO:0007669"/>
    <property type="project" value="InterPro"/>
</dbReference>
<dbReference type="SMART" id="SM00652">
    <property type="entry name" value="eIF1a"/>
    <property type="match status" value="1"/>
</dbReference>
<dbReference type="GO" id="GO:0003723">
    <property type="term" value="F:RNA binding"/>
    <property type="evidence" value="ECO:0007669"/>
    <property type="project" value="InterPro"/>
</dbReference>
<feature type="region of interest" description="Disordered" evidence="1">
    <location>
        <begin position="1"/>
        <end position="22"/>
    </location>
</feature>
<dbReference type="InterPro" id="IPR001253">
    <property type="entry name" value="TIF_eIF-1A"/>
</dbReference>
<organism evidence="3">
    <name type="scientific">viral metagenome</name>
    <dbReference type="NCBI Taxonomy" id="1070528"/>
    <lineage>
        <taxon>unclassified sequences</taxon>
        <taxon>metagenomes</taxon>
        <taxon>organismal metagenomes</taxon>
    </lineage>
</organism>
<dbReference type="InterPro" id="IPR006196">
    <property type="entry name" value="RNA-binding_domain_S1_IF1"/>
</dbReference>
<dbReference type="Pfam" id="PF01176">
    <property type="entry name" value="eIF-1a"/>
    <property type="match status" value="1"/>
</dbReference>
<evidence type="ECO:0000259" key="2">
    <source>
        <dbReference type="PROSITE" id="PS50832"/>
    </source>
</evidence>
<dbReference type="Gene3D" id="2.40.50.140">
    <property type="entry name" value="Nucleic acid-binding proteins"/>
    <property type="match status" value="1"/>
</dbReference>
<evidence type="ECO:0000256" key="1">
    <source>
        <dbReference type="SAM" id="MobiDB-lite"/>
    </source>
</evidence>